<reference evidence="1" key="2">
    <citation type="journal article" date="2015" name="Fish Shellfish Immunol.">
        <title>Early steps in the European eel (Anguilla anguilla)-Vibrio vulnificus interaction in the gills: Role of the RtxA13 toxin.</title>
        <authorList>
            <person name="Callol A."/>
            <person name="Pajuelo D."/>
            <person name="Ebbesson L."/>
            <person name="Teles M."/>
            <person name="MacKenzie S."/>
            <person name="Amaro C."/>
        </authorList>
    </citation>
    <scope>NUCLEOTIDE SEQUENCE</scope>
</reference>
<dbReference type="EMBL" id="GBXM01002940">
    <property type="protein sequence ID" value="JAI05638.1"/>
    <property type="molecule type" value="Transcribed_RNA"/>
</dbReference>
<dbReference type="AlphaFoldDB" id="A0A0E9XSA4"/>
<protein>
    <submittedName>
        <fullName evidence="1">Uncharacterized protein</fullName>
    </submittedName>
</protein>
<organism evidence="1">
    <name type="scientific">Anguilla anguilla</name>
    <name type="common">European freshwater eel</name>
    <name type="synonym">Muraena anguilla</name>
    <dbReference type="NCBI Taxonomy" id="7936"/>
    <lineage>
        <taxon>Eukaryota</taxon>
        <taxon>Metazoa</taxon>
        <taxon>Chordata</taxon>
        <taxon>Craniata</taxon>
        <taxon>Vertebrata</taxon>
        <taxon>Euteleostomi</taxon>
        <taxon>Actinopterygii</taxon>
        <taxon>Neopterygii</taxon>
        <taxon>Teleostei</taxon>
        <taxon>Anguilliformes</taxon>
        <taxon>Anguillidae</taxon>
        <taxon>Anguilla</taxon>
    </lineage>
</organism>
<accession>A0A0E9XSA4</accession>
<name>A0A0E9XSA4_ANGAN</name>
<proteinExistence type="predicted"/>
<sequence>MLRLKCNQTHNGLSDLNMRIFHCTSLISTYSTILSNQVKQTT</sequence>
<evidence type="ECO:0000313" key="1">
    <source>
        <dbReference type="EMBL" id="JAI05638.1"/>
    </source>
</evidence>
<reference evidence="1" key="1">
    <citation type="submission" date="2014-11" db="EMBL/GenBank/DDBJ databases">
        <authorList>
            <person name="Amaro Gonzalez C."/>
        </authorList>
    </citation>
    <scope>NUCLEOTIDE SEQUENCE</scope>
</reference>